<dbReference type="PANTHER" id="PTHR44757">
    <property type="entry name" value="DIGUANYLATE CYCLASE DGCP"/>
    <property type="match status" value="1"/>
</dbReference>
<dbReference type="SUPFAM" id="SSF55785">
    <property type="entry name" value="PYP-like sensor domain (PAS domain)"/>
    <property type="match status" value="1"/>
</dbReference>
<dbReference type="InterPro" id="IPR052155">
    <property type="entry name" value="Biofilm_reg_signaling"/>
</dbReference>
<dbReference type="SUPFAM" id="SSF141868">
    <property type="entry name" value="EAL domain-like"/>
    <property type="match status" value="1"/>
</dbReference>
<accession>A0ABT5KA13</accession>
<feature type="transmembrane region" description="Helical" evidence="6">
    <location>
        <begin position="92"/>
        <end position="116"/>
    </location>
</feature>
<dbReference type="SMART" id="SM00091">
    <property type="entry name" value="PAS"/>
    <property type="match status" value="2"/>
</dbReference>
<feature type="domain" description="EAL" evidence="8">
    <location>
        <begin position="781"/>
        <end position="1035"/>
    </location>
</feature>
<dbReference type="Gene3D" id="3.30.450.20">
    <property type="entry name" value="PAS domain"/>
    <property type="match status" value="2"/>
</dbReference>
<feature type="transmembrane region" description="Helical" evidence="6">
    <location>
        <begin position="53"/>
        <end position="72"/>
    </location>
</feature>
<dbReference type="CDD" id="cd01949">
    <property type="entry name" value="GGDEF"/>
    <property type="match status" value="1"/>
</dbReference>
<evidence type="ECO:0000313" key="10">
    <source>
        <dbReference type="EMBL" id="MDC8770786.1"/>
    </source>
</evidence>
<comment type="caution">
    <text evidence="10">The sequence shown here is derived from an EMBL/GenBank/DDBJ whole genome shotgun (WGS) entry which is preliminary data.</text>
</comment>
<evidence type="ECO:0000259" key="7">
    <source>
        <dbReference type="PROSITE" id="PS50112"/>
    </source>
</evidence>
<feature type="transmembrane region" description="Helical" evidence="6">
    <location>
        <begin position="212"/>
        <end position="233"/>
    </location>
</feature>
<reference evidence="10 11" key="1">
    <citation type="submission" date="2022-10" db="EMBL/GenBank/DDBJ databases">
        <title>Paucibacter sp. hw1 Genome sequencing.</title>
        <authorList>
            <person name="Park S."/>
        </authorList>
    </citation>
    <scope>NUCLEOTIDE SEQUENCE [LARGE SCALE GENOMIC DNA]</scope>
    <source>
        <strain evidence="11">hw1</strain>
    </source>
</reference>
<dbReference type="SMART" id="SM00052">
    <property type="entry name" value="EAL"/>
    <property type="match status" value="1"/>
</dbReference>
<dbReference type="CDD" id="cd01948">
    <property type="entry name" value="EAL"/>
    <property type="match status" value="1"/>
</dbReference>
<feature type="domain" description="PAS" evidence="7">
    <location>
        <begin position="469"/>
        <end position="513"/>
    </location>
</feature>
<dbReference type="Pfam" id="PF00563">
    <property type="entry name" value="EAL"/>
    <property type="match status" value="1"/>
</dbReference>
<dbReference type="InterPro" id="IPR000160">
    <property type="entry name" value="GGDEF_dom"/>
</dbReference>
<gene>
    <name evidence="10" type="ORF">PRZ03_04320</name>
</gene>
<dbReference type="InterPro" id="IPR000014">
    <property type="entry name" value="PAS"/>
</dbReference>
<feature type="transmembrane region" description="Helical" evidence="6">
    <location>
        <begin position="128"/>
        <end position="153"/>
    </location>
</feature>
<dbReference type="Proteomes" id="UP001221189">
    <property type="component" value="Unassembled WGS sequence"/>
</dbReference>
<dbReference type="InterPro" id="IPR035965">
    <property type="entry name" value="PAS-like_dom_sf"/>
</dbReference>
<evidence type="ECO:0000256" key="3">
    <source>
        <dbReference type="ARBA" id="ARBA00022692"/>
    </source>
</evidence>
<proteinExistence type="predicted"/>
<dbReference type="InterPro" id="IPR013656">
    <property type="entry name" value="PAS_4"/>
</dbReference>
<protein>
    <submittedName>
        <fullName evidence="10">EAL domain-containing protein</fullName>
    </submittedName>
</protein>
<evidence type="ECO:0000256" key="2">
    <source>
        <dbReference type="ARBA" id="ARBA00022475"/>
    </source>
</evidence>
<sequence length="1051" mass="112868">MDELTFKQDSAPMESPRLAKHYSEGLRLLGALLACLAAGILGQLSLGSIPHIAMFWPPAGVALAALACWGWRTTGPLLLALGSLALLQGASLGLSALLAMAGLLGPGLALLMLRALGFNRLLKRRKDLLLFLVFGVLVGSLLSAAASVSAIHMQGQLAAGLWWDALTCGFGGHALGTLTAAPALMAWHARIQISRQNPVALSPASGLDHRPAHWLASVALMLACGGSAVLIFLNAKTAGMVGAVGLSPWWLLPVLLLAGLALYGSLAAASGAALLIALTAADAVAQASGPFASLDPQHSMTLLWSYAGLAAALPLLVHAVRCELHHERQRWRAALESVGMSLAEWTLHPGGGRQTYASSDWPNKLGVASDSASHPFDCLAAAHPLDKDRVRAALDALLTEPQAANDCCEPLRLAAIAATAARAGTAGLAAEWTWFEFRAHVQQRDAKGRATRLLTTLSDVSWRHTAQERQRMSVSLFQHLHEGLLVTDTEHRVLDANPSYCRILGLGREALLGFAAAPLQAGSLHRSGLTPAQLQEALQAHGFWQGQVQTDRADGTPCHLQLTVSTIPEPDGPLRYHVVSVSDITQSLQQQALLQHQASIDPLTGLANADAFMQMLRQGLQVAEREGFRLSICRVDLDQFKQVNSQYSGAIADALLHLVAQRLQAALRSSPQWSDCVARLGGDEFGLLLRSNSPEEAQLAMERLLKVLAEPYHLSQNGAPATAALSIHISASIGATLFPQDNSDPETLLRHAGHALYRVKHAGRHGYQLFDTAKRLRDEASLIALARVQQALDAGELRLHYQPKIDMRSGQVLGMEALLRWQHPDRGLLSPLHFLPLIEATGLGVQVGDWVLEQALRQSAQWLKADLRLNISVNVTARQLQMPDFALRLQELINRHQVPVAEHLCLEVLESAALADIATTHSLIQQCRAFGVSFALDDFGTGYSTLTYLKRLPVDVLKIDRSFVQNMLIDEQDSTLVEGVIRLAGNFGCSVVAEGVESAAHARALLRLGCSQGQGNGIAPAMPAAEVQSWVREFANTDWLTPLRGDTPALP</sequence>
<dbReference type="PROSITE" id="PS50112">
    <property type="entry name" value="PAS"/>
    <property type="match status" value="1"/>
</dbReference>
<dbReference type="Gene3D" id="3.30.70.270">
    <property type="match status" value="1"/>
</dbReference>
<keyword evidence="11" id="KW-1185">Reference proteome</keyword>
<keyword evidence="4 6" id="KW-1133">Transmembrane helix</keyword>
<dbReference type="PROSITE" id="PS50883">
    <property type="entry name" value="EAL"/>
    <property type="match status" value="1"/>
</dbReference>
<evidence type="ECO:0000256" key="6">
    <source>
        <dbReference type="SAM" id="Phobius"/>
    </source>
</evidence>
<dbReference type="NCBIfam" id="TIGR00254">
    <property type="entry name" value="GGDEF"/>
    <property type="match status" value="1"/>
</dbReference>
<dbReference type="SMART" id="SM00267">
    <property type="entry name" value="GGDEF"/>
    <property type="match status" value="1"/>
</dbReference>
<dbReference type="Pfam" id="PF00990">
    <property type="entry name" value="GGDEF"/>
    <property type="match status" value="1"/>
</dbReference>
<keyword evidence="5 6" id="KW-0472">Membrane</keyword>
<dbReference type="EMBL" id="JAQQXT010000002">
    <property type="protein sequence ID" value="MDC8770786.1"/>
    <property type="molecule type" value="Genomic_DNA"/>
</dbReference>
<dbReference type="InterPro" id="IPR001633">
    <property type="entry name" value="EAL_dom"/>
</dbReference>
<keyword evidence="2" id="KW-1003">Cell membrane</keyword>
<dbReference type="RefSeq" id="WP_263531975.1">
    <property type="nucleotide sequence ID" value="NZ_JAQQXT010000002.1"/>
</dbReference>
<dbReference type="InterPro" id="IPR035919">
    <property type="entry name" value="EAL_sf"/>
</dbReference>
<dbReference type="PROSITE" id="PS50887">
    <property type="entry name" value="GGDEF"/>
    <property type="match status" value="1"/>
</dbReference>
<dbReference type="PANTHER" id="PTHR44757:SF2">
    <property type="entry name" value="BIOFILM ARCHITECTURE MAINTENANCE PROTEIN MBAA"/>
    <property type="match status" value="1"/>
</dbReference>
<feature type="transmembrane region" description="Helical" evidence="6">
    <location>
        <begin position="254"/>
        <end position="281"/>
    </location>
</feature>
<feature type="domain" description="GGDEF" evidence="9">
    <location>
        <begin position="628"/>
        <end position="772"/>
    </location>
</feature>
<dbReference type="NCBIfam" id="TIGR00229">
    <property type="entry name" value="sensory_box"/>
    <property type="match status" value="1"/>
</dbReference>
<dbReference type="CDD" id="cd00130">
    <property type="entry name" value="PAS"/>
    <property type="match status" value="1"/>
</dbReference>
<keyword evidence="3 6" id="KW-0812">Transmembrane</keyword>
<dbReference type="InterPro" id="IPR043128">
    <property type="entry name" value="Rev_trsase/Diguanyl_cyclase"/>
</dbReference>
<dbReference type="Gene3D" id="3.20.20.450">
    <property type="entry name" value="EAL domain"/>
    <property type="match status" value="1"/>
</dbReference>
<evidence type="ECO:0000256" key="4">
    <source>
        <dbReference type="ARBA" id="ARBA00022989"/>
    </source>
</evidence>
<feature type="transmembrane region" description="Helical" evidence="6">
    <location>
        <begin position="26"/>
        <end position="46"/>
    </location>
</feature>
<dbReference type="InterPro" id="IPR029787">
    <property type="entry name" value="Nucleotide_cyclase"/>
</dbReference>
<evidence type="ECO:0000259" key="9">
    <source>
        <dbReference type="PROSITE" id="PS50887"/>
    </source>
</evidence>
<evidence type="ECO:0000313" key="11">
    <source>
        <dbReference type="Proteomes" id="UP001221189"/>
    </source>
</evidence>
<evidence type="ECO:0000256" key="1">
    <source>
        <dbReference type="ARBA" id="ARBA00004651"/>
    </source>
</evidence>
<organism evidence="10 11">
    <name type="scientific">Roseateles albus</name>
    <dbReference type="NCBI Taxonomy" id="2987525"/>
    <lineage>
        <taxon>Bacteria</taxon>
        <taxon>Pseudomonadati</taxon>
        <taxon>Pseudomonadota</taxon>
        <taxon>Betaproteobacteria</taxon>
        <taxon>Burkholderiales</taxon>
        <taxon>Sphaerotilaceae</taxon>
        <taxon>Roseateles</taxon>
    </lineage>
</organism>
<evidence type="ECO:0000259" key="8">
    <source>
        <dbReference type="PROSITE" id="PS50883"/>
    </source>
</evidence>
<dbReference type="InterPro" id="IPR007895">
    <property type="entry name" value="MASE1"/>
</dbReference>
<name>A0ABT5KA13_9BURK</name>
<comment type="subcellular location">
    <subcellularLocation>
        <location evidence="1">Cell membrane</location>
        <topology evidence="1">Multi-pass membrane protein</topology>
    </subcellularLocation>
</comment>
<evidence type="ECO:0000256" key="5">
    <source>
        <dbReference type="ARBA" id="ARBA00023136"/>
    </source>
</evidence>
<dbReference type="Pfam" id="PF05231">
    <property type="entry name" value="MASE1"/>
    <property type="match status" value="1"/>
</dbReference>
<dbReference type="Pfam" id="PF08448">
    <property type="entry name" value="PAS_4"/>
    <property type="match status" value="1"/>
</dbReference>
<dbReference type="SUPFAM" id="SSF55073">
    <property type="entry name" value="Nucleotide cyclase"/>
    <property type="match status" value="1"/>
</dbReference>